<keyword evidence="2" id="KW-0808">Transferase</keyword>
<evidence type="ECO:0000313" key="9">
    <source>
        <dbReference type="EMBL" id="CAI6357062.1"/>
    </source>
</evidence>
<dbReference type="PROSITE" id="PS50011">
    <property type="entry name" value="PROTEIN_KINASE_DOM"/>
    <property type="match status" value="2"/>
</dbReference>
<dbReference type="PANTHER" id="PTHR24055">
    <property type="entry name" value="MITOGEN-ACTIVATED PROTEIN KINASE"/>
    <property type="match status" value="1"/>
</dbReference>
<evidence type="ECO:0000313" key="10">
    <source>
        <dbReference type="Proteomes" id="UP001160148"/>
    </source>
</evidence>
<dbReference type="InterPro" id="IPR008271">
    <property type="entry name" value="Ser/Thr_kinase_AS"/>
</dbReference>
<name>A0AAV0WNA3_9HEMI</name>
<dbReference type="Proteomes" id="UP001160148">
    <property type="component" value="Unassembled WGS sequence"/>
</dbReference>
<evidence type="ECO:0000256" key="5">
    <source>
        <dbReference type="ARBA" id="ARBA00022840"/>
    </source>
</evidence>
<evidence type="ECO:0000256" key="1">
    <source>
        <dbReference type="ARBA" id="ARBA00022527"/>
    </source>
</evidence>
<dbReference type="PROSITE" id="PS00108">
    <property type="entry name" value="PROTEIN_KINASE_ST"/>
    <property type="match status" value="1"/>
</dbReference>
<feature type="domain" description="Protein kinase" evidence="8">
    <location>
        <begin position="22"/>
        <end position="317"/>
    </location>
</feature>
<dbReference type="InterPro" id="IPR050117">
    <property type="entry name" value="MAPK"/>
</dbReference>
<feature type="region of interest" description="Disordered" evidence="7">
    <location>
        <begin position="347"/>
        <end position="369"/>
    </location>
</feature>
<keyword evidence="10" id="KW-1185">Reference proteome</keyword>
<comment type="caution">
    <text evidence="9">The sequence shown here is derived from an EMBL/GenBank/DDBJ whole genome shotgun (WGS) entry which is preliminary data.</text>
</comment>
<dbReference type="GO" id="GO:0005524">
    <property type="term" value="F:ATP binding"/>
    <property type="evidence" value="ECO:0007669"/>
    <property type="project" value="UniProtKB-UniRule"/>
</dbReference>
<dbReference type="FunFam" id="1.10.510.10:FF:000624">
    <property type="entry name" value="Mitogen-activated protein kinase"/>
    <property type="match status" value="1"/>
</dbReference>
<evidence type="ECO:0000256" key="6">
    <source>
        <dbReference type="PROSITE-ProRule" id="PRU10141"/>
    </source>
</evidence>
<evidence type="ECO:0000256" key="4">
    <source>
        <dbReference type="ARBA" id="ARBA00022777"/>
    </source>
</evidence>
<keyword evidence="5 6" id="KW-0067">ATP-binding</keyword>
<feature type="binding site" evidence="6">
    <location>
        <position position="51"/>
    </location>
    <ligand>
        <name>ATP</name>
        <dbReference type="ChEBI" id="CHEBI:30616"/>
    </ligand>
</feature>
<accession>A0AAV0WNA3</accession>
<keyword evidence="1" id="KW-0723">Serine/threonine-protein kinase</keyword>
<dbReference type="Gene3D" id="1.10.510.10">
    <property type="entry name" value="Transferase(Phosphotransferase) domain 1"/>
    <property type="match status" value="3"/>
</dbReference>
<keyword evidence="4" id="KW-0418">Kinase</keyword>
<dbReference type="SMART" id="SM00220">
    <property type="entry name" value="S_TKc"/>
    <property type="match status" value="1"/>
</dbReference>
<dbReference type="AlphaFoldDB" id="A0AAV0WNA3"/>
<reference evidence="9 10" key="1">
    <citation type="submission" date="2023-01" db="EMBL/GenBank/DDBJ databases">
        <authorList>
            <person name="Whitehead M."/>
        </authorList>
    </citation>
    <scope>NUCLEOTIDE SEQUENCE [LARGE SCALE GENOMIC DNA]</scope>
</reference>
<evidence type="ECO:0000259" key="8">
    <source>
        <dbReference type="PROSITE" id="PS50011"/>
    </source>
</evidence>
<feature type="compositionally biased region" description="Low complexity" evidence="7">
    <location>
        <begin position="351"/>
        <end position="365"/>
    </location>
</feature>
<evidence type="ECO:0000256" key="7">
    <source>
        <dbReference type="SAM" id="MobiDB-lite"/>
    </source>
</evidence>
<sequence length="1029" mass="120373">MSNNTPNLLSSRDNFNNFYSEFDLKEKIGEGSFSDIWLCVQRNNRREYAAKVLKKDYGHTVDAGTWNAISEVNVSNSVGKHPFLLLLKSAYHDKERRQIIIVTELMKKSLKDIIKTGECPLSEYRIKTYMYQMLEGLRYLHENGFIHRDIKPENILLTSRDKILKIGDFGITCQAIPIYGHQYEQYVATRWYRSPECLLTKGWYNSKMDIWATGCVLYEIATGHPLFDGRDENDQIEKIDRVLGSPDQRLIDKFKKYKSDVFVARYETNKRNDRITGVGLNSVYQPYHPAYELIIDMIVYDPSKRYSANRLLRKSYFYEMKYTEYQYKMRDFEKSLRNKSIINLSKREQKSNTTINSQSSIIKKQGPGGDLMQNVQTRSVNAEKSNRLSVDISQKIEQPKLDKRKSNLHKTSCLKTNIKKSIIIPEPENILHGNQKQNTHYVICSKDNTNDIFPSKQMLTESVSTLNKGSVIKKTVTRICSVIYTIILLIYTTCQAIPIYGYQYIQFVENRWYRSPKCLLTKGWYDLKMDIWATGRFLKEIATGYPLFNGRDENDQIEKIARVLGSPDQKLIDKFKCYKCDVFVARFKNNKRNDRIKGVGVHSVYQPYHPAYELIIDMIVYDPSKIYSVNQLLRKAFFYEMKYTVYEYKTRDSEKLLRITNNIICSKDNTTKDISRSKHMLMESVSTLNKGSVIKNTVTRICSLIFTILLIYTTCQAIPIYDHRYEQYVATRWYRSPECLLTKGWYNSKMDIWATGCVLYEIATGHPLFDGRDENDQIEKIDRVLGSPDQRLIDKFKKYKSDVFVARYETNKRNDRITGVGLNSVYQPYHPAYELIIDMIVYDPSKRYSANRLLRKSYFYVMKYTEYQYKMRDFEKSLRNKSIINLSKREQKSNTTINWQSSIIKKQGPGGDRIQNVQTRSVNAEKSNRLSVDISQKIEQPKLDKRKSNLHKISCSKTNIKKSLIIPEPENILHGNRKQNTHYIICLKDNTTKDISPSKQMLTESVSTLNKGSVIKNIRNKFVNLQTFK</sequence>
<dbReference type="InterPro" id="IPR000719">
    <property type="entry name" value="Prot_kinase_dom"/>
</dbReference>
<dbReference type="SUPFAM" id="SSF56112">
    <property type="entry name" value="Protein kinase-like (PK-like)"/>
    <property type="match status" value="3"/>
</dbReference>
<evidence type="ECO:0000256" key="3">
    <source>
        <dbReference type="ARBA" id="ARBA00022741"/>
    </source>
</evidence>
<protein>
    <recommendedName>
        <fullName evidence="8">Protein kinase domain-containing protein</fullName>
    </recommendedName>
</protein>
<dbReference type="InterPro" id="IPR017441">
    <property type="entry name" value="Protein_kinase_ATP_BS"/>
</dbReference>
<dbReference type="PROSITE" id="PS00107">
    <property type="entry name" value="PROTEIN_KINASE_ATP"/>
    <property type="match status" value="1"/>
</dbReference>
<gene>
    <name evidence="9" type="ORF">MEUPH1_LOCUS12731</name>
</gene>
<dbReference type="InterPro" id="IPR011009">
    <property type="entry name" value="Kinase-like_dom_sf"/>
</dbReference>
<proteinExistence type="predicted"/>
<dbReference type="Pfam" id="PF00069">
    <property type="entry name" value="Pkinase"/>
    <property type="match status" value="3"/>
</dbReference>
<dbReference type="EMBL" id="CARXXK010000002">
    <property type="protein sequence ID" value="CAI6357062.1"/>
    <property type="molecule type" value="Genomic_DNA"/>
</dbReference>
<dbReference type="GO" id="GO:0004674">
    <property type="term" value="F:protein serine/threonine kinase activity"/>
    <property type="evidence" value="ECO:0007669"/>
    <property type="project" value="UniProtKB-KW"/>
</dbReference>
<evidence type="ECO:0000256" key="2">
    <source>
        <dbReference type="ARBA" id="ARBA00022679"/>
    </source>
</evidence>
<feature type="domain" description="Protein kinase" evidence="8">
    <location>
        <begin position="558"/>
        <end position="859"/>
    </location>
</feature>
<dbReference type="Gene3D" id="3.30.200.20">
    <property type="entry name" value="Phosphorylase Kinase, domain 1"/>
    <property type="match status" value="1"/>
</dbReference>
<keyword evidence="3 6" id="KW-0547">Nucleotide-binding</keyword>
<organism evidence="9 10">
    <name type="scientific">Macrosiphum euphorbiae</name>
    <name type="common">potato aphid</name>
    <dbReference type="NCBI Taxonomy" id="13131"/>
    <lineage>
        <taxon>Eukaryota</taxon>
        <taxon>Metazoa</taxon>
        <taxon>Ecdysozoa</taxon>
        <taxon>Arthropoda</taxon>
        <taxon>Hexapoda</taxon>
        <taxon>Insecta</taxon>
        <taxon>Pterygota</taxon>
        <taxon>Neoptera</taxon>
        <taxon>Paraneoptera</taxon>
        <taxon>Hemiptera</taxon>
        <taxon>Sternorrhyncha</taxon>
        <taxon>Aphidomorpha</taxon>
        <taxon>Aphidoidea</taxon>
        <taxon>Aphididae</taxon>
        <taxon>Macrosiphini</taxon>
        <taxon>Macrosiphum</taxon>
    </lineage>
</organism>